<dbReference type="InterPro" id="IPR001387">
    <property type="entry name" value="Cro/C1-type_HTH"/>
</dbReference>
<sequence>MSQLGERLREARESQGISISQASVETRILQRYIVALEDGEFQHLPGDVYARGFLRNYADYLNIPAEELIDLYRRERGLSEPIRVVPVTSAPRVRSMMVPSFFGVFFVVLVLIGASYLALSTLNVVGQGAQTPVAQAATQAPTPPPLPTSAPRPTDAPAVAVAPTSVVGGPAGGVPLNPATPSPTVDPSAPIVAEVSTDPNGGPGSWLEIRVDGQTVSRKVLGAGQSLPAFKAQRDFWVRAGHAAVVSVVVNGQKQCCTAAPGDVVTFSWPPR</sequence>
<dbReference type="PATRIC" id="fig|186479.3.peg.6047"/>
<keyword evidence="2" id="KW-0812">Transmembrane</keyword>
<evidence type="ECO:0000256" key="1">
    <source>
        <dbReference type="SAM" id="MobiDB-lite"/>
    </source>
</evidence>
<dbReference type="PANTHER" id="PTHR34475">
    <property type="match status" value="1"/>
</dbReference>
<feature type="region of interest" description="Disordered" evidence="1">
    <location>
        <begin position="135"/>
        <end position="156"/>
    </location>
</feature>
<dbReference type="InterPro" id="IPR025194">
    <property type="entry name" value="RodZ-like_C"/>
</dbReference>
<dbReference type="Pfam" id="PF13413">
    <property type="entry name" value="HTH_25"/>
    <property type="match status" value="1"/>
</dbReference>
<feature type="domain" description="HTH cro/C1-type" evidence="3">
    <location>
        <begin position="7"/>
        <end position="68"/>
    </location>
</feature>
<proteinExistence type="predicted"/>
<name>A0A0P9DBY7_9CHLR</name>
<dbReference type="Gene3D" id="1.10.260.40">
    <property type="entry name" value="lambda repressor-like DNA-binding domains"/>
    <property type="match status" value="1"/>
</dbReference>
<feature type="transmembrane region" description="Helical" evidence="2">
    <location>
        <begin position="101"/>
        <end position="119"/>
    </location>
</feature>
<dbReference type="AlphaFoldDB" id="A0A0P9DBY7"/>
<comment type="caution">
    <text evidence="4">The sequence shown here is derived from an EMBL/GenBank/DDBJ whole genome shotgun (WGS) entry which is preliminary data.</text>
</comment>
<dbReference type="EMBL" id="LJCR01000292">
    <property type="protein sequence ID" value="KPV53294.1"/>
    <property type="molecule type" value="Genomic_DNA"/>
</dbReference>
<dbReference type="CDD" id="cd00093">
    <property type="entry name" value="HTH_XRE"/>
    <property type="match status" value="1"/>
</dbReference>
<evidence type="ECO:0000313" key="5">
    <source>
        <dbReference type="Proteomes" id="UP000050509"/>
    </source>
</evidence>
<evidence type="ECO:0000256" key="2">
    <source>
        <dbReference type="SAM" id="Phobius"/>
    </source>
</evidence>
<keyword evidence="5" id="KW-1185">Reference proteome</keyword>
<feature type="compositionally biased region" description="Pro residues" evidence="1">
    <location>
        <begin position="141"/>
        <end position="150"/>
    </location>
</feature>
<dbReference type="PANTHER" id="PTHR34475:SF1">
    <property type="entry name" value="CYTOSKELETON PROTEIN RODZ"/>
    <property type="match status" value="1"/>
</dbReference>
<gene>
    <name evidence="4" type="ORF">SE17_10480</name>
</gene>
<keyword evidence="2" id="KW-1133">Transmembrane helix</keyword>
<dbReference type="InterPro" id="IPR050400">
    <property type="entry name" value="Bact_Cytoskel_RodZ"/>
</dbReference>
<dbReference type="GO" id="GO:0003677">
    <property type="term" value="F:DNA binding"/>
    <property type="evidence" value="ECO:0007669"/>
    <property type="project" value="InterPro"/>
</dbReference>
<evidence type="ECO:0000259" key="3">
    <source>
        <dbReference type="SMART" id="SM00530"/>
    </source>
</evidence>
<organism evidence="4 5">
    <name type="scientific">Kouleothrix aurantiaca</name>
    <dbReference type="NCBI Taxonomy" id="186479"/>
    <lineage>
        <taxon>Bacteria</taxon>
        <taxon>Bacillati</taxon>
        <taxon>Chloroflexota</taxon>
        <taxon>Chloroflexia</taxon>
        <taxon>Chloroflexales</taxon>
        <taxon>Roseiflexineae</taxon>
        <taxon>Roseiflexaceae</taxon>
        <taxon>Kouleothrix</taxon>
    </lineage>
</organism>
<accession>A0A0P9DBY7</accession>
<dbReference type="Pfam" id="PF13464">
    <property type="entry name" value="RodZ_C"/>
    <property type="match status" value="1"/>
</dbReference>
<dbReference type="InterPro" id="IPR010982">
    <property type="entry name" value="Lambda_DNA-bd_dom_sf"/>
</dbReference>
<dbReference type="SMART" id="SM00530">
    <property type="entry name" value="HTH_XRE"/>
    <property type="match status" value="1"/>
</dbReference>
<protein>
    <submittedName>
        <fullName evidence="4">XRE family transcriptional regulator</fullName>
    </submittedName>
</protein>
<dbReference type="Proteomes" id="UP000050509">
    <property type="component" value="Unassembled WGS sequence"/>
</dbReference>
<evidence type="ECO:0000313" key="4">
    <source>
        <dbReference type="EMBL" id="KPV53294.1"/>
    </source>
</evidence>
<reference evidence="4 5" key="1">
    <citation type="submission" date="2015-09" db="EMBL/GenBank/DDBJ databases">
        <title>Draft genome sequence of Kouleothrix aurantiaca JCM 19913.</title>
        <authorList>
            <person name="Hemp J."/>
        </authorList>
    </citation>
    <scope>NUCLEOTIDE SEQUENCE [LARGE SCALE GENOMIC DNA]</scope>
    <source>
        <strain evidence="4 5">COM-B</strain>
    </source>
</reference>
<dbReference type="SUPFAM" id="SSF47413">
    <property type="entry name" value="lambda repressor-like DNA-binding domains"/>
    <property type="match status" value="1"/>
</dbReference>
<keyword evidence="2" id="KW-0472">Membrane</keyword>